<dbReference type="EMBL" id="JASBWR010000031">
    <property type="protein sequence ID" value="KAJ9106009.1"/>
    <property type="molecule type" value="Genomic_DNA"/>
</dbReference>
<organism evidence="1 2">
    <name type="scientific">Naganishia cerealis</name>
    <dbReference type="NCBI Taxonomy" id="610337"/>
    <lineage>
        <taxon>Eukaryota</taxon>
        <taxon>Fungi</taxon>
        <taxon>Dikarya</taxon>
        <taxon>Basidiomycota</taxon>
        <taxon>Agaricomycotina</taxon>
        <taxon>Tremellomycetes</taxon>
        <taxon>Filobasidiales</taxon>
        <taxon>Filobasidiaceae</taxon>
        <taxon>Naganishia</taxon>
    </lineage>
</organism>
<name>A0ACC2W426_9TREE</name>
<reference evidence="1" key="1">
    <citation type="submission" date="2023-04" db="EMBL/GenBank/DDBJ databases">
        <title>Draft Genome sequencing of Naganishia species isolated from polar environments using Oxford Nanopore Technology.</title>
        <authorList>
            <person name="Leo P."/>
            <person name="Venkateswaran K."/>
        </authorList>
    </citation>
    <scope>NUCLEOTIDE SEQUENCE</scope>
    <source>
        <strain evidence="1">MNA-CCFEE 5261</strain>
    </source>
</reference>
<accession>A0ACC2W426</accession>
<evidence type="ECO:0000313" key="1">
    <source>
        <dbReference type="EMBL" id="KAJ9106009.1"/>
    </source>
</evidence>
<comment type="caution">
    <text evidence="1">The sequence shown here is derived from an EMBL/GenBank/DDBJ whole genome shotgun (WGS) entry which is preliminary data.</text>
</comment>
<keyword evidence="2" id="KW-1185">Reference proteome</keyword>
<proteinExistence type="predicted"/>
<protein>
    <submittedName>
        <fullName evidence="1">Uncharacterized protein</fullName>
    </submittedName>
</protein>
<dbReference type="Proteomes" id="UP001241377">
    <property type="component" value="Unassembled WGS sequence"/>
</dbReference>
<evidence type="ECO:0000313" key="2">
    <source>
        <dbReference type="Proteomes" id="UP001241377"/>
    </source>
</evidence>
<sequence>MEKVESLLRAAAPQLKVNLGERGSTDDKTTPVSARPQMYATMSFRHDLLTEKTAVHSVIQLTVTIDFKRAVPSPLGKIVTFGFFYGMVIKRLALDEAPESMGWIEDHLRPSTFSCPTKEWEDVSSNPITLTMDTRALQESIQSAFDDAVSGAGSRITQTTTTASTMVNGTDSMHSQGPTSGTALTSPQASTTGT</sequence>
<gene>
    <name evidence="1" type="ORF">QFC19_003345</name>
</gene>